<dbReference type="Gene3D" id="1.10.30.10">
    <property type="entry name" value="High mobility group box domain"/>
    <property type="match status" value="1"/>
</dbReference>
<evidence type="ECO:0000256" key="1">
    <source>
        <dbReference type="ARBA" id="ARBA00004123"/>
    </source>
</evidence>
<dbReference type="InterPro" id="IPR024940">
    <property type="entry name" value="TCF/LEF"/>
</dbReference>
<comment type="similarity">
    <text evidence="2">Belongs to the TCF/LEF family.</text>
</comment>
<evidence type="ECO:0000259" key="11">
    <source>
        <dbReference type="PROSITE" id="PS50118"/>
    </source>
</evidence>
<dbReference type="InterPro" id="IPR009071">
    <property type="entry name" value="HMG_box_dom"/>
</dbReference>
<evidence type="ECO:0000256" key="9">
    <source>
        <dbReference type="PROSITE-ProRule" id="PRU00267"/>
    </source>
</evidence>
<gene>
    <name evidence="12" type="ORF">FQN60_012272</name>
</gene>
<evidence type="ECO:0000313" key="12">
    <source>
        <dbReference type="EMBL" id="KAA8595137.1"/>
    </source>
</evidence>
<proteinExistence type="inferred from homology"/>
<dbReference type="FunFam" id="1.10.30.10:FF:000001">
    <property type="entry name" value="transcription factor 7 isoform X2"/>
    <property type="match status" value="1"/>
</dbReference>
<dbReference type="PANTHER" id="PTHR10373:SF11">
    <property type="entry name" value="LYMPHOID ENHANCER-BINDING FACTOR 1"/>
    <property type="match status" value="1"/>
</dbReference>
<dbReference type="InterPro" id="IPR036910">
    <property type="entry name" value="HMG_box_dom_sf"/>
</dbReference>
<dbReference type="SUPFAM" id="SSF47095">
    <property type="entry name" value="HMG-box"/>
    <property type="match status" value="1"/>
</dbReference>
<dbReference type="AlphaFoldDB" id="A0A5J5DNW8"/>
<name>A0A5J5DNW8_9PERO</name>
<sequence>MDFSAEIERAIEEMERGKLLSTVWAAIDEILADTSNPPPPPLVPAELEFNTHPQPVESQTEGYGAWIPMMADLHMFEQQNPLMAAPTMYDGLLYQGDIVQPGHLSGQAGVYSAGQYLPYQWPVADVPTATAVSHPAAAPQPYLPHQWPVADGPTATAVSHPAAAPQPCNIVPVVKLSEGQSLRWIGVQNREMLYEVIAKDPLNTFNSRKRKRETQQDDSRPYVKKPPNAFMLFIKEQRLSVEAEFNIKGITSAAVNRILGQKWKSLTKEEQAKYFDKAKEEKRLHAQQHPKWTTRDNYGKKRKRKVKASAFNPEEDTQQAKKLCGTSVQTAVMESSSSLAEVMESSSSLAEVMESSSSLVEDLQTVLVPEAPQTQTVLVQLPHSQTAVTPVCDMRHLPQVYKVSPASWLDLPETASTSLASPAPLTVTQSPPTQRMSEDRCHPVMEPLEPPSSPHCTASAALL</sequence>
<feature type="DNA-binding region" description="HMG box" evidence="9">
    <location>
        <begin position="223"/>
        <end position="293"/>
    </location>
</feature>
<comment type="subcellular location">
    <subcellularLocation>
        <location evidence="1">Nucleus</location>
    </subcellularLocation>
</comment>
<dbReference type="PANTHER" id="PTHR10373">
    <property type="entry name" value="TRANSCRIPTION FACTOR 7 FAMILY MEMBER"/>
    <property type="match status" value="1"/>
</dbReference>
<dbReference type="Pfam" id="PF00505">
    <property type="entry name" value="HMG_box"/>
    <property type="match status" value="1"/>
</dbReference>
<protein>
    <recommendedName>
        <fullName evidence="11">HMG box domain-containing protein</fullName>
    </recommendedName>
</protein>
<accession>A0A5J5DNW8</accession>
<feature type="compositionally biased region" description="Polar residues" evidence="10">
    <location>
        <begin position="420"/>
        <end position="435"/>
    </location>
</feature>
<organism evidence="12 13">
    <name type="scientific">Etheostoma spectabile</name>
    <name type="common">orangethroat darter</name>
    <dbReference type="NCBI Taxonomy" id="54343"/>
    <lineage>
        <taxon>Eukaryota</taxon>
        <taxon>Metazoa</taxon>
        <taxon>Chordata</taxon>
        <taxon>Craniata</taxon>
        <taxon>Vertebrata</taxon>
        <taxon>Euteleostomi</taxon>
        <taxon>Actinopterygii</taxon>
        <taxon>Neopterygii</taxon>
        <taxon>Teleostei</taxon>
        <taxon>Neoteleostei</taxon>
        <taxon>Acanthomorphata</taxon>
        <taxon>Eupercaria</taxon>
        <taxon>Perciformes</taxon>
        <taxon>Percoidei</taxon>
        <taxon>Percidae</taxon>
        <taxon>Etheostomatinae</taxon>
        <taxon>Etheostoma</taxon>
    </lineage>
</organism>
<reference evidence="12 13" key="1">
    <citation type="submission" date="2019-08" db="EMBL/GenBank/DDBJ databases">
        <title>A chromosome-level genome assembly, high-density linkage maps, and genome scans reveal the genomic architecture of hybrid incompatibilities underlying speciation via character displacement in darters (Percidae: Etheostominae).</title>
        <authorList>
            <person name="Moran R.L."/>
            <person name="Catchen J.M."/>
            <person name="Fuller R.C."/>
        </authorList>
    </citation>
    <scope>NUCLEOTIDE SEQUENCE [LARGE SCALE GENOMIC DNA]</scope>
    <source>
        <strain evidence="12">EspeVRDwgs_2016</strain>
        <tissue evidence="12">Muscle</tissue>
    </source>
</reference>
<keyword evidence="13" id="KW-1185">Reference proteome</keyword>
<evidence type="ECO:0000256" key="7">
    <source>
        <dbReference type="ARBA" id="ARBA00023163"/>
    </source>
</evidence>
<feature type="domain" description="HMG box" evidence="11">
    <location>
        <begin position="223"/>
        <end position="293"/>
    </location>
</feature>
<dbReference type="PROSITE" id="PS50118">
    <property type="entry name" value="HMG_BOX_2"/>
    <property type="match status" value="1"/>
</dbReference>
<evidence type="ECO:0000313" key="13">
    <source>
        <dbReference type="Proteomes" id="UP000327493"/>
    </source>
</evidence>
<evidence type="ECO:0000256" key="4">
    <source>
        <dbReference type="ARBA" id="ARBA00023015"/>
    </source>
</evidence>
<evidence type="ECO:0000256" key="3">
    <source>
        <dbReference type="ARBA" id="ARBA00022687"/>
    </source>
</evidence>
<dbReference type="GO" id="GO:1990907">
    <property type="term" value="C:beta-catenin-TCF complex"/>
    <property type="evidence" value="ECO:0007669"/>
    <property type="project" value="TreeGrafter"/>
</dbReference>
<evidence type="ECO:0000256" key="10">
    <source>
        <dbReference type="SAM" id="MobiDB-lite"/>
    </source>
</evidence>
<dbReference type="SMART" id="SM00398">
    <property type="entry name" value="HMG"/>
    <property type="match status" value="1"/>
</dbReference>
<dbReference type="GO" id="GO:0060070">
    <property type="term" value="P:canonical Wnt signaling pathway"/>
    <property type="evidence" value="ECO:0007669"/>
    <property type="project" value="TreeGrafter"/>
</dbReference>
<dbReference type="Proteomes" id="UP000327493">
    <property type="component" value="Chromosome 2"/>
</dbReference>
<dbReference type="GO" id="GO:0000981">
    <property type="term" value="F:DNA-binding transcription factor activity, RNA polymerase II-specific"/>
    <property type="evidence" value="ECO:0007669"/>
    <property type="project" value="TreeGrafter"/>
</dbReference>
<keyword evidence="3" id="KW-0879">Wnt signaling pathway</keyword>
<keyword evidence="6" id="KW-0010">Activator</keyword>
<keyword evidence="7" id="KW-0804">Transcription</keyword>
<keyword evidence="4" id="KW-0805">Transcription regulation</keyword>
<dbReference type="GO" id="GO:0000978">
    <property type="term" value="F:RNA polymerase II cis-regulatory region sequence-specific DNA binding"/>
    <property type="evidence" value="ECO:0007669"/>
    <property type="project" value="TreeGrafter"/>
</dbReference>
<dbReference type="GO" id="GO:0000785">
    <property type="term" value="C:chromatin"/>
    <property type="evidence" value="ECO:0007669"/>
    <property type="project" value="TreeGrafter"/>
</dbReference>
<keyword evidence="8 9" id="KW-0539">Nucleus</keyword>
<dbReference type="OrthoDB" id="8858797at2759"/>
<dbReference type="EMBL" id="VOFY01000002">
    <property type="protein sequence ID" value="KAA8595137.1"/>
    <property type="molecule type" value="Genomic_DNA"/>
</dbReference>
<evidence type="ECO:0000256" key="6">
    <source>
        <dbReference type="ARBA" id="ARBA00023159"/>
    </source>
</evidence>
<evidence type="ECO:0000256" key="8">
    <source>
        <dbReference type="ARBA" id="ARBA00023242"/>
    </source>
</evidence>
<evidence type="ECO:0000256" key="5">
    <source>
        <dbReference type="ARBA" id="ARBA00023125"/>
    </source>
</evidence>
<feature type="region of interest" description="Disordered" evidence="10">
    <location>
        <begin position="280"/>
        <end position="302"/>
    </location>
</feature>
<comment type="caution">
    <text evidence="12">The sequence shown here is derived from an EMBL/GenBank/DDBJ whole genome shotgun (WGS) entry which is preliminary data.</text>
</comment>
<feature type="region of interest" description="Disordered" evidence="10">
    <location>
        <begin position="420"/>
        <end position="463"/>
    </location>
</feature>
<keyword evidence="5 9" id="KW-0238">DNA-binding</keyword>
<evidence type="ECO:0000256" key="2">
    <source>
        <dbReference type="ARBA" id="ARBA00006569"/>
    </source>
</evidence>